<dbReference type="GO" id="GO:0005975">
    <property type="term" value="P:carbohydrate metabolic process"/>
    <property type="evidence" value="ECO:0007669"/>
    <property type="project" value="InterPro"/>
</dbReference>
<dbReference type="RefSeq" id="WP_148955260.1">
    <property type="nucleotide sequence ID" value="NZ_VTEG01000031.1"/>
</dbReference>
<proteinExistence type="predicted"/>
<dbReference type="Pfam" id="PF01522">
    <property type="entry name" value="Polysacc_deac_1"/>
    <property type="match status" value="1"/>
</dbReference>
<dbReference type="AlphaFoldDB" id="A0A5D4M0K0"/>
<comment type="caution">
    <text evidence="3">The sequence shown here is derived from an EMBL/GenBank/DDBJ whole genome shotgun (WGS) entry which is preliminary data.</text>
</comment>
<keyword evidence="1" id="KW-0732">Signal</keyword>
<dbReference type="NCBIfam" id="TIGR02884">
    <property type="entry name" value="spore_pdaA"/>
    <property type="match status" value="1"/>
</dbReference>
<dbReference type="InterPro" id="IPR014235">
    <property type="entry name" value="Spore_PdaA"/>
</dbReference>
<dbReference type="InterPro" id="IPR002509">
    <property type="entry name" value="NODB_dom"/>
</dbReference>
<dbReference type="PANTHER" id="PTHR10587:SF78">
    <property type="entry name" value="PEPTIDOGLYCAN-N-ACETYLMURAMIC ACID DEACETYLASE PDAA"/>
    <property type="match status" value="1"/>
</dbReference>
<dbReference type="CDD" id="cd10948">
    <property type="entry name" value="CE4_BsPdaA_like"/>
    <property type="match status" value="1"/>
</dbReference>
<dbReference type="Proteomes" id="UP000325182">
    <property type="component" value="Unassembled WGS sequence"/>
</dbReference>
<name>A0A5D4M0K0_9BACI</name>
<evidence type="ECO:0000256" key="1">
    <source>
        <dbReference type="SAM" id="SignalP"/>
    </source>
</evidence>
<dbReference type="SUPFAM" id="SSF88713">
    <property type="entry name" value="Glycoside hydrolase/deacetylase"/>
    <property type="match status" value="1"/>
</dbReference>
<protein>
    <submittedName>
        <fullName evidence="3">Delta-lactam-biosynthetic de-N-acetylase</fullName>
    </submittedName>
</protein>
<gene>
    <name evidence="3" type="primary">pdaA</name>
    <name evidence="3" type="ORF">FZC84_21720</name>
</gene>
<feature type="signal peptide" evidence="1">
    <location>
        <begin position="1"/>
        <end position="24"/>
    </location>
</feature>
<dbReference type="PANTHER" id="PTHR10587">
    <property type="entry name" value="GLYCOSYL TRANSFERASE-RELATED"/>
    <property type="match status" value="1"/>
</dbReference>
<evidence type="ECO:0000259" key="2">
    <source>
        <dbReference type="PROSITE" id="PS51677"/>
    </source>
</evidence>
<feature type="domain" description="NodB homology" evidence="2">
    <location>
        <begin position="69"/>
        <end position="250"/>
    </location>
</feature>
<dbReference type="GO" id="GO:0016020">
    <property type="term" value="C:membrane"/>
    <property type="evidence" value="ECO:0007669"/>
    <property type="project" value="TreeGrafter"/>
</dbReference>
<dbReference type="PROSITE" id="PS51677">
    <property type="entry name" value="NODB"/>
    <property type="match status" value="1"/>
</dbReference>
<feature type="chain" id="PRO_5022808346" evidence="1">
    <location>
        <begin position="25"/>
        <end position="268"/>
    </location>
</feature>
<evidence type="ECO:0000313" key="4">
    <source>
        <dbReference type="Proteomes" id="UP000325182"/>
    </source>
</evidence>
<dbReference type="InterPro" id="IPR011330">
    <property type="entry name" value="Glyco_hydro/deAcase_b/a-brl"/>
</dbReference>
<dbReference type="Gene3D" id="3.20.20.370">
    <property type="entry name" value="Glycoside hydrolase/deacetylase"/>
    <property type="match status" value="1"/>
</dbReference>
<dbReference type="GO" id="GO:0016810">
    <property type="term" value="F:hydrolase activity, acting on carbon-nitrogen (but not peptide) bonds"/>
    <property type="evidence" value="ECO:0007669"/>
    <property type="project" value="InterPro"/>
</dbReference>
<dbReference type="EMBL" id="VTEG01000031">
    <property type="protein sequence ID" value="TYR95319.1"/>
    <property type="molecule type" value="Genomic_DNA"/>
</dbReference>
<dbReference type="InterPro" id="IPR050248">
    <property type="entry name" value="Polysacc_deacetylase_ArnD"/>
</dbReference>
<sequence length="268" mass="30202">MKKVLTVITIAFLALGIITCNAEAAAVPNKSIGWGFKKGSEGKQAEAGKAYDELLKKYGAFYKDAPDEKVLYLTFDNGYENGYTEKILDVLKQEKVPAAFFVTGHYLNSAPDLVKRMVDEGHIVGNHSWSHPDLTAVSDEKLRKELDLVKDKTADITKQKTMAYLRPPRGVFSERTMKLAKDAGYTHVLWSLAFVDWHTDGQKGWQYSYDNIMKQIHPGAVMLLHTVSKDNAEALEKVIKELKKEGYTFKSLDYYEMSKNGRNPLLSP</sequence>
<organism evidence="3 4">
    <name type="scientific">Rossellomorea vietnamensis</name>
    <dbReference type="NCBI Taxonomy" id="218284"/>
    <lineage>
        <taxon>Bacteria</taxon>
        <taxon>Bacillati</taxon>
        <taxon>Bacillota</taxon>
        <taxon>Bacilli</taxon>
        <taxon>Bacillales</taxon>
        <taxon>Bacillaceae</taxon>
        <taxon>Rossellomorea</taxon>
    </lineage>
</organism>
<reference evidence="3 4" key="1">
    <citation type="submission" date="2019-08" db="EMBL/GenBank/DDBJ databases">
        <title>Bacillus genomes from the desert of Cuatro Cienegas, Coahuila.</title>
        <authorList>
            <person name="Olmedo-Alvarez G."/>
        </authorList>
    </citation>
    <scope>NUCLEOTIDE SEQUENCE [LARGE SCALE GENOMIC DNA]</scope>
    <source>
        <strain evidence="3 4">CH128b_4D</strain>
    </source>
</reference>
<evidence type="ECO:0000313" key="3">
    <source>
        <dbReference type="EMBL" id="TYR95319.1"/>
    </source>
</evidence>
<accession>A0A5D4M0K0</accession>